<organism evidence="2 3">
    <name type="scientific">Emticicia soli</name>
    <dbReference type="NCBI Taxonomy" id="2027878"/>
    <lineage>
        <taxon>Bacteria</taxon>
        <taxon>Pseudomonadati</taxon>
        <taxon>Bacteroidota</taxon>
        <taxon>Cytophagia</taxon>
        <taxon>Cytophagales</taxon>
        <taxon>Leadbetterellaceae</taxon>
        <taxon>Emticicia</taxon>
    </lineage>
</organism>
<evidence type="ECO:0000313" key="3">
    <source>
        <dbReference type="Proteomes" id="UP001597510"/>
    </source>
</evidence>
<gene>
    <name evidence="2" type="ORF">ACFSR2_07960</name>
</gene>
<comment type="caution">
    <text evidence="2">The sequence shown here is derived from an EMBL/GenBank/DDBJ whole genome shotgun (WGS) entry which is preliminary data.</text>
</comment>
<keyword evidence="3" id="KW-1185">Reference proteome</keyword>
<dbReference type="Proteomes" id="UP001597510">
    <property type="component" value="Unassembled WGS sequence"/>
</dbReference>
<dbReference type="Pfam" id="PF01244">
    <property type="entry name" value="Peptidase_M19"/>
    <property type="match status" value="1"/>
</dbReference>
<evidence type="ECO:0000313" key="2">
    <source>
        <dbReference type="EMBL" id="MFD2520812.1"/>
    </source>
</evidence>
<reference evidence="3" key="1">
    <citation type="journal article" date="2019" name="Int. J. Syst. Evol. Microbiol.">
        <title>The Global Catalogue of Microorganisms (GCM) 10K type strain sequencing project: providing services to taxonomists for standard genome sequencing and annotation.</title>
        <authorList>
            <consortium name="The Broad Institute Genomics Platform"/>
            <consortium name="The Broad Institute Genome Sequencing Center for Infectious Disease"/>
            <person name="Wu L."/>
            <person name="Ma J."/>
        </authorList>
    </citation>
    <scope>NUCLEOTIDE SEQUENCE [LARGE SCALE GENOMIC DNA]</scope>
    <source>
        <strain evidence="3">KCTC 52344</strain>
    </source>
</reference>
<dbReference type="CDD" id="cd01301">
    <property type="entry name" value="rDP_like"/>
    <property type="match status" value="1"/>
</dbReference>
<sequence>MKKLLLLLFLPALVFAQSKEEQRLLKKADKIHARAYTVDTHADVPINMIEMEGFDIGVKHNYDTDGTQIDFPRMKEGGMDAMFFAVYLAQGKRTPEGNAKAKEDALKIFTAIHDAVKKYPDMAELVTSAKEGYATHKKGKLGVFIGMENGWPVGHDLANLKLYYDLGLRYITLSHSFNNDLSDSSGDPEGGEHGGVSKLGEACIAEMNKLGIVVDVSHISDSAFYDVMRLSKAPVFASHSSCRALCDVKRNMTDDMIKLMASKGGVIQINFVADFLKKASQEVEVSIKTLRMQAMKADATPEDKKRINAERRQLKYKYPGDVPTVKTVVDHIDHVVKIAGIDHVGIGMDMDGGSDVMGCEDVSKIKNVTIELLRRGYSEKDIHKIWGGNTMRVLADAERIAKYLAATR</sequence>
<dbReference type="PANTHER" id="PTHR10443:SF12">
    <property type="entry name" value="DIPEPTIDASE"/>
    <property type="match status" value="1"/>
</dbReference>
<keyword evidence="1" id="KW-0732">Signal</keyword>
<feature type="signal peptide" evidence="1">
    <location>
        <begin position="1"/>
        <end position="16"/>
    </location>
</feature>
<dbReference type="SUPFAM" id="SSF51556">
    <property type="entry name" value="Metallo-dependent hydrolases"/>
    <property type="match status" value="1"/>
</dbReference>
<accession>A0ABW5J6X9</accession>
<dbReference type="RefSeq" id="WP_340235185.1">
    <property type="nucleotide sequence ID" value="NZ_JBBEWC010000003.1"/>
</dbReference>
<dbReference type="InterPro" id="IPR032466">
    <property type="entry name" value="Metal_Hydrolase"/>
</dbReference>
<feature type="chain" id="PRO_5046480145" evidence="1">
    <location>
        <begin position="17"/>
        <end position="408"/>
    </location>
</feature>
<proteinExistence type="predicted"/>
<dbReference type="EMBL" id="JBHULC010000008">
    <property type="protein sequence ID" value="MFD2520812.1"/>
    <property type="molecule type" value="Genomic_DNA"/>
</dbReference>
<dbReference type="InterPro" id="IPR008257">
    <property type="entry name" value="Pept_M19"/>
</dbReference>
<dbReference type="Gene3D" id="3.20.20.140">
    <property type="entry name" value="Metal-dependent hydrolases"/>
    <property type="match status" value="1"/>
</dbReference>
<protein>
    <submittedName>
        <fullName evidence="2">Dipeptidase</fullName>
    </submittedName>
</protein>
<evidence type="ECO:0000256" key="1">
    <source>
        <dbReference type="SAM" id="SignalP"/>
    </source>
</evidence>
<name>A0ABW5J6X9_9BACT</name>
<dbReference type="PROSITE" id="PS51365">
    <property type="entry name" value="RENAL_DIPEPTIDASE_2"/>
    <property type="match status" value="1"/>
</dbReference>
<dbReference type="PANTHER" id="PTHR10443">
    <property type="entry name" value="MICROSOMAL DIPEPTIDASE"/>
    <property type="match status" value="1"/>
</dbReference>